<reference evidence="5 6" key="1">
    <citation type="submission" date="2016-03" db="EMBL/GenBank/DDBJ databases">
        <authorList>
            <person name="Devillers H."/>
        </authorList>
    </citation>
    <scope>NUCLEOTIDE SEQUENCE [LARGE SCALE GENOMIC DNA]</scope>
    <source>
        <strain evidence="5">CBS 11717</strain>
    </source>
</reference>
<evidence type="ECO:0000259" key="3">
    <source>
        <dbReference type="Pfam" id="PF22786"/>
    </source>
</evidence>
<dbReference type="OrthoDB" id="5596576at2759"/>
<dbReference type="InterPro" id="IPR055010">
    <property type="entry name" value="Tag1_M"/>
</dbReference>
<evidence type="ECO:0000313" key="5">
    <source>
        <dbReference type="EMBL" id="SCU86098.1"/>
    </source>
</evidence>
<evidence type="ECO:0000259" key="2">
    <source>
        <dbReference type="Pfam" id="PF20775"/>
    </source>
</evidence>
<dbReference type="InterPro" id="IPR055011">
    <property type="entry name" value="Tag1_C"/>
</dbReference>
<name>A0A1G4J8U1_9SACH</name>
<feature type="domain" description="Tag1 middle barrel-like" evidence="4">
    <location>
        <begin position="279"/>
        <end position="439"/>
    </location>
</feature>
<feature type="domain" description="Tag1 N-terminal" evidence="2">
    <location>
        <begin position="67"/>
        <end position="263"/>
    </location>
</feature>
<feature type="domain" description="Tag1 C-terminal" evidence="3">
    <location>
        <begin position="498"/>
        <end position="610"/>
    </location>
</feature>
<protein>
    <submittedName>
        <fullName evidence="5">LAMI_0D00408g1_1</fullName>
    </submittedName>
</protein>
<keyword evidence="1" id="KW-0472">Membrane</keyword>
<dbReference type="Pfam" id="PF22787">
    <property type="entry name" value="Tag1_M"/>
    <property type="match status" value="1"/>
</dbReference>
<evidence type="ECO:0000313" key="6">
    <source>
        <dbReference type="Proteomes" id="UP000191024"/>
    </source>
</evidence>
<evidence type="ECO:0000259" key="4">
    <source>
        <dbReference type="Pfam" id="PF22787"/>
    </source>
</evidence>
<organism evidence="5 6">
    <name type="scientific">Lachancea mirantina</name>
    <dbReference type="NCBI Taxonomy" id="1230905"/>
    <lineage>
        <taxon>Eukaryota</taxon>
        <taxon>Fungi</taxon>
        <taxon>Dikarya</taxon>
        <taxon>Ascomycota</taxon>
        <taxon>Saccharomycotina</taxon>
        <taxon>Saccharomycetes</taxon>
        <taxon>Saccharomycetales</taxon>
        <taxon>Saccharomycetaceae</taxon>
        <taxon>Lachancea</taxon>
    </lineage>
</organism>
<keyword evidence="1" id="KW-0812">Transmembrane</keyword>
<proteinExistence type="predicted"/>
<gene>
    <name evidence="5" type="ORF">LAMI_0D00408G</name>
</gene>
<dbReference type="EMBL" id="LT598463">
    <property type="protein sequence ID" value="SCU86098.1"/>
    <property type="molecule type" value="Genomic_DNA"/>
</dbReference>
<evidence type="ECO:0000256" key="1">
    <source>
        <dbReference type="SAM" id="Phobius"/>
    </source>
</evidence>
<feature type="transmembrane region" description="Helical" evidence="1">
    <location>
        <begin position="45"/>
        <end position="63"/>
    </location>
</feature>
<dbReference type="Pfam" id="PF20775">
    <property type="entry name" value="Tag1_N"/>
    <property type="match status" value="1"/>
</dbReference>
<dbReference type="AlphaFoldDB" id="A0A1G4J8U1"/>
<keyword evidence="6" id="KW-1185">Reference proteome</keyword>
<dbReference type="Pfam" id="PF22786">
    <property type="entry name" value="Tag1_C"/>
    <property type="match status" value="1"/>
</dbReference>
<dbReference type="STRING" id="1230905.A0A1G4J8U1"/>
<dbReference type="InterPro" id="IPR055012">
    <property type="entry name" value="Tag1_N"/>
</dbReference>
<sequence length="618" mass="69926">MNSQAREDLESQALDVSARQSERYGALPSVTPGEKVRKPWLLKSLLFSGVVSILGFLATYWAFQSVPSMDSIEKYFEDATRVQIYKISFVEWTSKEAYGEAGFSDEVEFNGQDFLKLKVELSVSIDHGSQQDNNISGMTERQKQLTRIVSNHLAEICLKGTNVTTFNDNETDSEFIALAKIPEPVCIDLRHNVTTRLEVPIYIKPDARNAASVIMKIWRRKFNDFDLWSSVATSVGKEVWRGREVTISNIKLDRIAWNDIIDWDDIHLGLIKLLKPLQEAVQVEQVEITDIHDGFRLEIGVRTNLPDTQKWLSFPNQKYLPSTTWNARLPDCESKYSISLENATFSIPSLQMRDFNDNNGVLRTTIVGEISGLLPEDLLYKVCSSDEENVVTPISKLIRGVFNQTELLDFEVVGHGLKACNESIVPLQFIAELIPMIEFALGANFTLDADQIVECVSMDGLEFKWVEKNWEERQLTLLGNVVSIINVPFYTFSSYSADESISIDRIKGITKLYHNDIHFLTVPVRVWTDAESEFINQSGSNTTQLRVSFDIAGKEVEVIDHLELTRCFNEIIIRGKSEIFVESTLDLMVSTKLGDFVLLGLCGEGKTVVRKGARMDLD</sequence>
<keyword evidence="1" id="KW-1133">Transmembrane helix</keyword>
<dbReference type="Proteomes" id="UP000191024">
    <property type="component" value="Chromosome D"/>
</dbReference>
<accession>A0A1G4J8U1</accession>